<evidence type="ECO:0000256" key="1">
    <source>
        <dbReference type="ARBA" id="ARBA00004141"/>
    </source>
</evidence>
<evidence type="ECO:0000313" key="12">
    <source>
        <dbReference type="Proteomes" id="UP000034588"/>
    </source>
</evidence>
<keyword evidence="3 11" id="KW-0328">Glycosyltransferase</keyword>
<dbReference type="SUPFAM" id="SSF53448">
    <property type="entry name" value="Nucleotide-diphospho-sugar transferases"/>
    <property type="match status" value="1"/>
</dbReference>
<dbReference type="GO" id="GO:0004582">
    <property type="term" value="F:dolichyl-phosphate beta-D-mannosyltransferase activity"/>
    <property type="evidence" value="ECO:0007669"/>
    <property type="project" value="InterPro"/>
</dbReference>
<evidence type="ECO:0000256" key="2">
    <source>
        <dbReference type="ARBA" id="ARBA00006739"/>
    </source>
</evidence>
<keyword evidence="4 11" id="KW-0808">Transferase</keyword>
<dbReference type="PANTHER" id="PTHR43398">
    <property type="entry name" value="DOLICHOL-PHOSPHATE MANNOSYLTRANSFERASE SUBUNIT 1"/>
    <property type="match status" value="1"/>
</dbReference>
<evidence type="ECO:0000256" key="7">
    <source>
        <dbReference type="ARBA" id="ARBA00023136"/>
    </source>
</evidence>
<dbReference type="GO" id="GO:0016020">
    <property type="term" value="C:membrane"/>
    <property type="evidence" value="ECO:0007669"/>
    <property type="project" value="UniProtKB-SubCell"/>
</dbReference>
<dbReference type="Proteomes" id="UP000034588">
    <property type="component" value="Unassembled WGS sequence"/>
</dbReference>
<accession>A0A0G1VYY6</accession>
<sequence length="374" mass="41903">MKVVVVIPTYNERENITLLLDQLADALDKVKKHAISYLVVDDTSPDGTAQAVAAYQKSHKNVHIILGKKEGLGKALLRGMTHAVKTMGADIILQMDADLSHDPKIAPKFLAALDNGATFVVGSRYIPGGAIPENWGLTRKIYSVLGNNIVRFVLGHLSVHDWTGGYRAYTKKFYEEIHSEMTPYGGYVFQIAFLHKSIHHGARVKEIPFHFTDRLYGHSKIAPAEYIFNIYKYIITARWQELLRGSFGKFLGVGFLGFIINAALLLILHDWFGWQAAAASLVGAALAIFSNFNLNNLWTFRQHKISGVGQYLGKLVQFYGTSAFGVVVIQTGTIWLGVHLFGDKYYFLFFLMGTGLLLLWNYTMYSKVIWSAKD</sequence>
<evidence type="ECO:0000259" key="9">
    <source>
        <dbReference type="Pfam" id="PF00535"/>
    </source>
</evidence>
<organism evidence="11 12">
    <name type="scientific">Candidatus Gottesmanbacteria bacterium GW2011_GWB1_49_7</name>
    <dbReference type="NCBI Taxonomy" id="1618448"/>
    <lineage>
        <taxon>Bacteria</taxon>
        <taxon>Candidatus Gottesmaniibacteriota</taxon>
    </lineage>
</organism>
<feature type="domain" description="GtrA/DPMS transmembrane" evidence="10">
    <location>
        <begin position="249"/>
        <end position="370"/>
    </location>
</feature>
<evidence type="ECO:0000256" key="8">
    <source>
        <dbReference type="SAM" id="Phobius"/>
    </source>
</evidence>
<dbReference type="AlphaFoldDB" id="A0A0G1VYY6"/>
<keyword evidence="5 8" id="KW-0812">Transmembrane</keyword>
<dbReference type="GO" id="GO:0009247">
    <property type="term" value="P:glycolipid biosynthetic process"/>
    <property type="evidence" value="ECO:0007669"/>
    <property type="project" value="TreeGrafter"/>
</dbReference>
<dbReference type="PANTHER" id="PTHR43398:SF1">
    <property type="entry name" value="DOLICHOL-PHOSPHATE MANNOSYLTRANSFERASE SUBUNIT 1"/>
    <property type="match status" value="1"/>
</dbReference>
<dbReference type="InterPro" id="IPR029044">
    <property type="entry name" value="Nucleotide-diphossugar_trans"/>
</dbReference>
<name>A0A0G1VYY6_9BACT</name>
<evidence type="ECO:0000256" key="6">
    <source>
        <dbReference type="ARBA" id="ARBA00022989"/>
    </source>
</evidence>
<evidence type="ECO:0000259" key="10">
    <source>
        <dbReference type="Pfam" id="PF04138"/>
    </source>
</evidence>
<evidence type="ECO:0000256" key="5">
    <source>
        <dbReference type="ARBA" id="ARBA00022692"/>
    </source>
</evidence>
<reference evidence="11 12" key="1">
    <citation type="journal article" date="2015" name="Nature">
        <title>rRNA introns, odd ribosomes, and small enigmatic genomes across a large radiation of phyla.</title>
        <authorList>
            <person name="Brown C.T."/>
            <person name="Hug L.A."/>
            <person name="Thomas B.C."/>
            <person name="Sharon I."/>
            <person name="Castelle C.J."/>
            <person name="Singh A."/>
            <person name="Wilkins M.J."/>
            <person name="Williams K.H."/>
            <person name="Banfield J.F."/>
        </authorList>
    </citation>
    <scope>NUCLEOTIDE SEQUENCE [LARGE SCALE GENOMIC DNA]</scope>
</reference>
<comment type="subcellular location">
    <subcellularLocation>
        <location evidence="1">Membrane</location>
        <topology evidence="1">Multi-pass membrane protein</topology>
    </subcellularLocation>
</comment>
<feature type="transmembrane region" description="Helical" evidence="8">
    <location>
        <begin position="344"/>
        <end position="363"/>
    </location>
</feature>
<gene>
    <name evidence="11" type="ORF">UY48_C0014G0003</name>
</gene>
<evidence type="ECO:0000256" key="4">
    <source>
        <dbReference type="ARBA" id="ARBA00022679"/>
    </source>
</evidence>
<evidence type="ECO:0000313" key="11">
    <source>
        <dbReference type="EMBL" id="KKW11666.1"/>
    </source>
</evidence>
<feature type="transmembrane region" description="Helical" evidence="8">
    <location>
        <begin position="315"/>
        <end position="338"/>
    </location>
</feature>
<dbReference type="CDD" id="cd06442">
    <property type="entry name" value="DPM1_like"/>
    <property type="match status" value="1"/>
</dbReference>
<protein>
    <submittedName>
        <fullName evidence="11">Dolichyl-phosphate beta-D-mannosyltransferase</fullName>
    </submittedName>
</protein>
<feature type="transmembrane region" description="Helical" evidence="8">
    <location>
        <begin position="247"/>
        <end position="268"/>
    </location>
</feature>
<dbReference type="EMBL" id="LCQD01000014">
    <property type="protein sequence ID" value="KKW11666.1"/>
    <property type="molecule type" value="Genomic_DNA"/>
</dbReference>
<dbReference type="Pfam" id="PF04138">
    <property type="entry name" value="GtrA_DPMS_TM"/>
    <property type="match status" value="1"/>
</dbReference>
<keyword evidence="6 8" id="KW-1133">Transmembrane helix</keyword>
<dbReference type="InterPro" id="IPR007267">
    <property type="entry name" value="GtrA_DPMS_TM"/>
</dbReference>
<feature type="domain" description="Glycosyltransferase 2-like" evidence="9">
    <location>
        <begin position="5"/>
        <end position="177"/>
    </location>
</feature>
<feature type="transmembrane region" description="Helical" evidence="8">
    <location>
        <begin position="274"/>
        <end position="294"/>
    </location>
</feature>
<dbReference type="Gene3D" id="3.90.550.10">
    <property type="entry name" value="Spore Coat Polysaccharide Biosynthesis Protein SpsA, Chain A"/>
    <property type="match status" value="1"/>
</dbReference>
<dbReference type="Pfam" id="PF00535">
    <property type="entry name" value="Glycos_transf_2"/>
    <property type="match status" value="1"/>
</dbReference>
<comment type="caution">
    <text evidence="11">The sequence shown here is derived from an EMBL/GenBank/DDBJ whole genome shotgun (WGS) entry which is preliminary data.</text>
</comment>
<comment type="similarity">
    <text evidence="2">Belongs to the glycosyltransferase 2 family.</text>
</comment>
<proteinExistence type="inferred from homology"/>
<dbReference type="InterPro" id="IPR039528">
    <property type="entry name" value="DPM1-like"/>
</dbReference>
<keyword evidence="7 8" id="KW-0472">Membrane</keyword>
<dbReference type="FunFam" id="3.90.550.10:FF:000122">
    <property type="entry name" value="Dolichol-phosphate mannosyltransferase subunit 1"/>
    <property type="match status" value="1"/>
</dbReference>
<evidence type="ECO:0000256" key="3">
    <source>
        <dbReference type="ARBA" id="ARBA00022676"/>
    </source>
</evidence>
<dbReference type="GO" id="GO:0000271">
    <property type="term" value="P:polysaccharide biosynthetic process"/>
    <property type="evidence" value="ECO:0007669"/>
    <property type="project" value="InterPro"/>
</dbReference>
<dbReference type="InterPro" id="IPR001173">
    <property type="entry name" value="Glyco_trans_2-like"/>
</dbReference>